<reference evidence="2 3" key="1">
    <citation type="submission" date="2024-01" db="EMBL/GenBank/DDBJ databases">
        <title>A draft genome for a cacao thread blight-causing isolate of Paramarasmius palmivorus.</title>
        <authorList>
            <person name="Baruah I.K."/>
            <person name="Bukari Y."/>
            <person name="Amoako-Attah I."/>
            <person name="Meinhardt L.W."/>
            <person name="Bailey B.A."/>
            <person name="Cohen S.P."/>
        </authorList>
    </citation>
    <scope>NUCLEOTIDE SEQUENCE [LARGE SCALE GENOMIC DNA]</scope>
    <source>
        <strain evidence="2 3">GH-12</strain>
    </source>
</reference>
<gene>
    <name evidence="2" type="ORF">VNI00_008975</name>
</gene>
<dbReference type="EMBL" id="JAYKXP010000032">
    <property type="protein sequence ID" value="KAK7041686.1"/>
    <property type="molecule type" value="Genomic_DNA"/>
</dbReference>
<keyword evidence="1" id="KW-0175">Coiled coil</keyword>
<proteinExistence type="predicted"/>
<evidence type="ECO:0000313" key="3">
    <source>
        <dbReference type="Proteomes" id="UP001383192"/>
    </source>
</evidence>
<accession>A0AAW0CSW1</accession>
<comment type="caution">
    <text evidence="2">The sequence shown here is derived from an EMBL/GenBank/DDBJ whole genome shotgun (WGS) entry which is preliminary data.</text>
</comment>
<sequence>MPQRKRRQRSIREIKEANRRKSSTYYYRQVVPEEKKNRETILAKHKAHRERAKRNEEIDRLNAAKAEFQATKDRNQQRFQQYQAAMGRDATDFLDPLGRLQRLRSKMKRETHGSVSQYIDNAFRLTMQIRASGARYSSTPLTKAYEMFSATLSTIDRLQNLVLNDHGAGSEYQRVEAFRQQVRWILRCLDDIDMYILDPDEDPQIAYDRRKLAFQDSGNQEFIDGRAGAPDTDLMSTIGRS</sequence>
<dbReference type="Proteomes" id="UP001383192">
    <property type="component" value="Unassembled WGS sequence"/>
</dbReference>
<evidence type="ECO:0000313" key="2">
    <source>
        <dbReference type="EMBL" id="KAK7041686.1"/>
    </source>
</evidence>
<name>A0AAW0CSW1_9AGAR</name>
<keyword evidence="3" id="KW-1185">Reference proteome</keyword>
<feature type="coiled-coil region" evidence="1">
    <location>
        <begin position="47"/>
        <end position="78"/>
    </location>
</feature>
<dbReference type="AlphaFoldDB" id="A0AAW0CSW1"/>
<evidence type="ECO:0000256" key="1">
    <source>
        <dbReference type="SAM" id="Coils"/>
    </source>
</evidence>
<protein>
    <submittedName>
        <fullName evidence="2">Uncharacterized protein</fullName>
    </submittedName>
</protein>
<organism evidence="2 3">
    <name type="scientific">Paramarasmius palmivorus</name>
    <dbReference type="NCBI Taxonomy" id="297713"/>
    <lineage>
        <taxon>Eukaryota</taxon>
        <taxon>Fungi</taxon>
        <taxon>Dikarya</taxon>
        <taxon>Basidiomycota</taxon>
        <taxon>Agaricomycotina</taxon>
        <taxon>Agaricomycetes</taxon>
        <taxon>Agaricomycetidae</taxon>
        <taxon>Agaricales</taxon>
        <taxon>Marasmiineae</taxon>
        <taxon>Marasmiaceae</taxon>
        <taxon>Paramarasmius</taxon>
    </lineage>
</organism>